<keyword evidence="4" id="KW-1185">Reference proteome</keyword>
<proteinExistence type="predicted"/>
<dbReference type="PANTHER" id="PTHR34384">
    <property type="entry name" value="L-2,3-DIAMINOPROPANOATE--CITRATE LIGASE"/>
    <property type="match status" value="1"/>
</dbReference>
<dbReference type="Proteomes" id="UP000664521">
    <property type="component" value="Unassembled WGS sequence"/>
</dbReference>
<reference evidence="3" key="1">
    <citation type="submission" date="2021-03" db="EMBL/GenBank/DDBJ databases">
        <authorList>
            <person name="Tagirdzhanova G."/>
        </authorList>
    </citation>
    <scope>NUCLEOTIDE SEQUENCE</scope>
</reference>
<sequence>MKSANDLFRAKAHWETTSRLLATLINEGLVNFDTTRGELENDLHVRISPRDEIEGYDHHSLLVRVRRESGDNALEAQVSRSLSPEDLQLPLVLNTTGGPVYNQLANSDPETLFESIFPWLGYGSTCKAQIIKELRSSASFQEEWLSTHPSDFEPSLKSPSLDWEMAIVRGHPTHPMHRTLLAQPPLESVQPGDLSSIKNPRICLISLPRSSMITVGPFEQVLDSLITENGMEVPEVPEDRIIIPCLSRQLPAIVQHFGPSVAIISSVVLYGRAQASLRTISLSTSRVFHYDLKFALACNISSALRTITPWTALIRPEVSSILDKVLPSDMWMCHEIAAATGSDANFDKAKHCSVLIRENLEAKARARGETLIVSAALAERGVDSEFCHAERVFGLQSEAQKEIWFRQYTSKLLSCTLPPIYKSGVSLEGHSQNILARFHVEPQKLVGFAYRDFGGLKLHTPTLAQQGYEVKSSPPGSLILTDNMRELWENCHHTIFQSHLNQLLQALRLRKNRAWAIVRQESLKELDPDGNAHPSCYMSF</sequence>
<gene>
    <name evidence="3" type="ORF">HETSPECPRED_004471</name>
</gene>
<feature type="domain" description="Aerobactin siderophore biosynthesis IucA/IucC-like C-terminal" evidence="2">
    <location>
        <begin position="403"/>
        <end position="521"/>
    </location>
</feature>
<feature type="domain" description="Aerobactin siderophore biosynthesis IucA/IucC N-terminal" evidence="1">
    <location>
        <begin position="272"/>
        <end position="378"/>
    </location>
</feature>
<organism evidence="3 4">
    <name type="scientific">Heterodermia speciosa</name>
    <dbReference type="NCBI Taxonomy" id="116794"/>
    <lineage>
        <taxon>Eukaryota</taxon>
        <taxon>Fungi</taxon>
        <taxon>Dikarya</taxon>
        <taxon>Ascomycota</taxon>
        <taxon>Pezizomycotina</taxon>
        <taxon>Lecanoromycetes</taxon>
        <taxon>OSLEUM clade</taxon>
        <taxon>Lecanoromycetidae</taxon>
        <taxon>Caliciales</taxon>
        <taxon>Physciaceae</taxon>
        <taxon>Heterodermia</taxon>
    </lineage>
</organism>
<dbReference type="OrthoDB" id="2117718at2759"/>
<dbReference type="InterPro" id="IPR007310">
    <property type="entry name" value="Aerobactin_biosyn_IucA/IucC_N"/>
</dbReference>
<protein>
    <recommendedName>
        <fullName evidence="5">Aerobactin siderophore biosynthesis IucA/IucC N-terminal domain-containing protein</fullName>
    </recommendedName>
</protein>
<dbReference type="InterPro" id="IPR037455">
    <property type="entry name" value="LucA/IucC-like"/>
</dbReference>
<dbReference type="Gene3D" id="1.10.510.40">
    <property type="match status" value="1"/>
</dbReference>
<dbReference type="EMBL" id="CAJPDS010000027">
    <property type="protein sequence ID" value="CAF9921238.1"/>
    <property type="molecule type" value="Genomic_DNA"/>
</dbReference>
<dbReference type="Pfam" id="PF06276">
    <property type="entry name" value="FhuF"/>
    <property type="match status" value="1"/>
</dbReference>
<evidence type="ECO:0000259" key="2">
    <source>
        <dbReference type="Pfam" id="PF06276"/>
    </source>
</evidence>
<evidence type="ECO:0008006" key="5">
    <source>
        <dbReference type="Google" id="ProtNLM"/>
    </source>
</evidence>
<comment type="caution">
    <text evidence="3">The sequence shown here is derived from an EMBL/GenBank/DDBJ whole genome shotgun (WGS) entry which is preliminary data.</text>
</comment>
<dbReference type="GO" id="GO:0016881">
    <property type="term" value="F:acid-amino acid ligase activity"/>
    <property type="evidence" value="ECO:0007669"/>
    <property type="project" value="UniProtKB-ARBA"/>
</dbReference>
<dbReference type="PANTHER" id="PTHR34384:SF5">
    <property type="entry name" value="L-2,3-DIAMINOPROPANOATE--CITRATE LIGASE"/>
    <property type="match status" value="1"/>
</dbReference>
<dbReference type="Pfam" id="PF04183">
    <property type="entry name" value="IucA_IucC"/>
    <property type="match status" value="1"/>
</dbReference>
<dbReference type="GO" id="GO:0019290">
    <property type="term" value="P:siderophore biosynthetic process"/>
    <property type="evidence" value="ECO:0007669"/>
    <property type="project" value="InterPro"/>
</dbReference>
<dbReference type="InterPro" id="IPR022770">
    <property type="entry name" value="IucA/IucC-like_C"/>
</dbReference>
<evidence type="ECO:0000259" key="1">
    <source>
        <dbReference type="Pfam" id="PF04183"/>
    </source>
</evidence>
<evidence type="ECO:0000313" key="4">
    <source>
        <dbReference type="Proteomes" id="UP000664521"/>
    </source>
</evidence>
<name>A0A8H3FG07_9LECA</name>
<accession>A0A8H3FG07</accession>
<dbReference type="AlphaFoldDB" id="A0A8H3FG07"/>
<evidence type="ECO:0000313" key="3">
    <source>
        <dbReference type="EMBL" id="CAF9921238.1"/>
    </source>
</evidence>